<gene>
    <name evidence="1" type="ORF">ARMGADRAFT_1034196</name>
</gene>
<dbReference type="AlphaFoldDB" id="A0A2H3CZ00"/>
<protein>
    <submittedName>
        <fullName evidence="1">Uncharacterized protein</fullName>
    </submittedName>
</protein>
<dbReference type="InParanoid" id="A0A2H3CZ00"/>
<accession>A0A2H3CZ00</accession>
<evidence type="ECO:0000313" key="1">
    <source>
        <dbReference type="EMBL" id="PBK88231.1"/>
    </source>
</evidence>
<reference evidence="2" key="1">
    <citation type="journal article" date="2017" name="Nat. Ecol. Evol.">
        <title>Genome expansion and lineage-specific genetic innovations in the forest pathogenic fungi Armillaria.</title>
        <authorList>
            <person name="Sipos G."/>
            <person name="Prasanna A.N."/>
            <person name="Walter M.C."/>
            <person name="O'Connor E."/>
            <person name="Balint B."/>
            <person name="Krizsan K."/>
            <person name="Kiss B."/>
            <person name="Hess J."/>
            <person name="Varga T."/>
            <person name="Slot J."/>
            <person name="Riley R."/>
            <person name="Boka B."/>
            <person name="Rigling D."/>
            <person name="Barry K."/>
            <person name="Lee J."/>
            <person name="Mihaltcheva S."/>
            <person name="LaButti K."/>
            <person name="Lipzen A."/>
            <person name="Waldron R."/>
            <person name="Moloney N.M."/>
            <person name="Sperisen C."/>
            <person name="Kredics L."/>
            <person name="Vagvoelgyi C."/>
            <person name="Patrignani A."/>
            <person name="Fitzpatrick D."/>
            <person name="Nagy I."/>
            <person name="Doyle S."/>
            <person name="Anderson J.B."/>
            <person name="Grigoriev I.V."/>
            <person name="Gueldener U."/>
            <person name="Muensterkoetter M."/>
            <person name="Nagy L.G."/>
        </authorList>
    </citation>
    <scope>NUCLEOTIDE SEQUENCE [LARGE SCALE GENOMIC DNA]</scope>
    <source>
        <strain evidence="2">Ar21-2</strain>
    </source>
</reference>
<sequence length="164" mass="18476">MTTGFAHHEGRLVHGIAIMSSKAVKEGLLPRAHMEYSLDQIKKGIEHIHGLGSNIVLDGDTTLVIINFDSSLNKGPVYQRKERDTMILKRRNLRTILMELRRYGSGWRRSCPVEVIRDKLLGVSLLTFDPVSHKAIANYDRYSIRIENDVSIFGAVYACAKIVA</sequence>
<evidence type="ECO:0000313" key="2">
    <source>
        <dbReference type="Proteomes" id="UP000217790"/>
    </source>
</evidence>
<keyword evidence="2" id="KW-1185">Reference proteome</keyword>
<proteinExistence type="predicted"/>
<organism evidence="1 2">
    <name type="scientific">Armillaria gallica</name>
    <name type="common">Bulbous honey fungus</name>
    <name type="synonym">Armillaria bulbosa</name>
    <dbReference type="NCBI Taxonomy" id="47427"/>
    <lineage>
        <taxon>Eukaryota</taxon>
        <taxon>Fungi</taxon>
        <taxon>Dikarya</taxon>
        <taxon>Basidiomycota</taxon>
        <taxon>Agaricomycotina</taxon>
        <taxon>Agaricomycetes</taxon>
        <taxon>Agaricomycetidae</taxon>
        <taxon>Agaricales</taxon>
        <taxon>Marasmiineae</taxon>
        <taxon>Physalacriaceae</taxon>
        <taxon>Armillaria</taxon>
    </lineage>
</organism>
<dbReference type="OrthoDB" id="10476003at2759"/>
<dbReference type="EMBL" id="KZ293674">
    <property type="protein sequence ID" value="PBK88231.1"/>
    <property type="molecule type" value="Genomic_DNA"/>
</dbReference>
<name>A0A2H3CZ00_ARMGA</name>
<dbReference type="Proteomes" id="UP000217790">
    <property type="component" value="Unassembled WGS sequence"/>
</dbReference>